<dbReference type="InterPro" id="IPR013783">
    <property type="entry name" value="Ig-like_fold"/>
</dbReference>
<accession>A0A5C6RX88</accession>
<dbReference type="PROSITE" id="PS50853">
    <property type="entry name" value="FN3"/>
    <property type="match status" value="1"/>
</dbReference>
<dbReference type="InterPro" id="IPR003961">
    <property type="entry name" value="FN3_dom"/>
</dbReference>
<dbReference type="SUPFAM" id="SSF51126">
    <property type="entry name" value="Pectin lyase-like"/>
    <property type="match status" value="1"/>
</dbReference>
<protein>
    <submittedName>
        <fullName evidence="4">T9SS type A sorting domain-containing protein</fullName>
    </submittedName>
</protein>
<feature type="domain" description="Fibronectin type-III" evidence="3">
    <location>
        <begin position="259"/>
        <end position="350"/>
    </location>
</feature>
<evidence type="ECO:0000256" key="2">
    <source>
        <dbReference type="SAM" id="Phobius"/>
    </source>
</evidence>
<sequence length="952" mass="103279">MLVLCIILYKIIIMKALIFLFCFSPFVMLSQVMTNWSLTNSVTLDFVHQDGTNIDNADGTNPAVPTASGARALGFDFWYMGVRYTQANYTNFGTFSLGASAVTTKVNDLTNHPNGRPILAPLWDNIEIDDGNSARIEGVYENSSRGYSGERKHSVTWEAMEWDQSEATAPISFRCVLHETGEIEFQYSQETAGWSPSNPLASMGFTAVGTGSGNFVSVNGSEAISTTIEDPNRNGADISNMSSTTDASYLFSPINKCIAPFLTSATTISSSQIDITWTDNSSDELGFAVYYSIQPEVPLDAANFFSYEPANSTSKSITGLSGCSKYYFKVLAIKESYTPSNILNATTSVGAGTDYYVNDGTLNGSDIYTTNIGAVGNTGLTPASPKSSISAIISSYVLTSGDRIFVDAGTFAENVVVTSIDDGSGGCPVRFIGVDSSLTIINSAGGIPLTFSNVDYVSFENFKILGNGVAEDAVELNGGSHCQLTHCWIINQQGGNESAIDMGGGPSGSLFHTINNSRIECGIGGGIDLDGATAPAAYNEFGEYYDNIIIMSGGGAFGVGFYYSNHNKVFRNRISGNGYGLYFDGSANGDSDYNQIYNNYISAFVGFYNDKPNSNIGRLQYNSFYTTSHCLWFDNTSGGQSNWVIKNNIFYTTASSTSEYCVQFDGAAKIGEIDCNWYYYPNGARCAQLSLNYATLTAWKGVDHSNVNNGDENSGGGNSGPDDPKYSNSAINDLDLLSGSPCFASGCPINVSEDIYFTPRSSTPSIGAYEEISTLPIKLVSFSVDCYKMYSILNWKTSVEINNDYFVVEKAGQDFNFEPLAYISGAGNSSVIQNYIFEDDTKETDEVSYYRLKQVDFNGEYSYSNIIASKCDNTSDNLSVYPNPVNDVLNLKGNIEQIELYDVSGNLVKQQLLNPEDSQYRISTGNINSGIYLLKIRMVSGKVDFKKISISH</sequence>
<comment type="caution">
    <text evidence="4">The sequence shown here is derived from an EMBL/GenBank/DDBJ whole genome shotgun (WGS) entry which is preliminary data.</text>
</comment>
<evidence type="ECO:0000256" key="1">
    <source>
        <dbReference type="ARBA" id="ARBA00022729"/>
    </source>
</evidence>
<dbReference type="Gene3D" id="2.160.20.10">
    <property type="entry name" value="Single-stranded right-handed beta-helix, Pectin lyase-like"/>
    <property type="match status" value="1"/>
</dbReference>
<dbReference type="InterPro" id="IPR012334">
    <property type="entry name" value="Pectin_lyas_fold"/>
</dbReference>
<dbReference type="Pfam" id="PF18962">
    <property type="entry name" value="Por_Secre_tail"/>
    <property type="match status" value="1"/>
</dbReference>
<dbReference type="CDD" id="cd00063">
    <property type="entry name" value="FN3"/>
    <property type="match status" value="1"/>
</dbReference>
<reference evidence="4 5" key="1">
    <citation type="submission" date="2019-08" db="EMBL/GenBank/DDBJ databases">
        <title>Genome of Vicingus serpentipes NCIMB 15042.</title>
        <authorList>
            <person name="Bowman J.P."/>
        </authorList>
    </citation>
    <scope>NUCLEOTIDE SEQUENCE [LARGE SCALE GENOMIC DNA]</scope>
    <source>
        <strain evidence="4 5">NCIMB 15042</strain>
    </source>
</reference>
<proteinExistence type="predicted"/>
<dbReference type="EMBL" id="VOOS01000001">
    <property type="protein sequence ID" value="TXB66605.1"/>
    <property type="molecule type" value="Genomic_DNA"/>
</dbReference>
<dbReference type="InterPro" id="IPR006626">
    <property type="entry name" value="PbH1"/>
</dbReference>
<dbReference type="NCBIfam" id="TIGR04183">
    <property type="entry name" value="Por_Secre_tail"/>
    <property type="match status" value="1"/>
</dbReference>
<dbReference type="SUPFAM" id="SSF49265">
    <property type="entry name" value="Fibronectin type III"/>
    <property type="match status" value="1"/>
</dbReference>
<evidence type="ECO:0000259" key="3">
    <source>
        <dbReference type="PROSITE" id="PS50853"/>
    </source>
</evidence>
<keyword evidence="2" id="KW-1133">Transmembrane helix</keyword>
<dbReference type="InterPro" id="IPR026444">
    <property type="entry name" value="Secre_tail"/>
</dbReference>
<organism evidence="4 5">
    <name type="scientific">Vicingus serpentipes</name>
    <dbReference type="NCBI Taxonomy" id="1926625"/>
    <lineage>
        <taxon>Bacteria</taxon>
        <taxon>Pseudomonadati</taxon>
        <taxon>Bacteroidota</taxon>
        <taxon>Flavobacteriia</taxon>
        <taxon>Flavobacteriales</taxon>
        <taxon>Vicingaceae</taxon>
        <taxon>Vicingus</taxon>
    </lineage>
</organism>
<dbReference type="Proteomes" id="UP000321721">
    <property type="component" value="Unassembled WGS sequence"/>
</dbReference>
<dbReference type="OrthoDB" id="1447704at2"/>
<keyword evidence="1" id="KW-0732">Signal</keyword>
<keyword evidence="5" id="KW-1185">Reference proteome</keyword>
<evidence type="ECO:0000313" key="4">
    <source>
        <dbReference type="EMBL" id="TXB66605.1"/>
    </source>
</evidence>
<dbReference type="AlphaFoldDB" id="A0A5C6RX88"/>
<gene>
    <name evidence="4" type="ORF">FRY74_00010</name>
</gene>
<keyword evidence="2" id="KW-0472">Membrane</keyword>
<dbReference type="SMART" id="SM00710">
    <property type="entry name" value="PbH1"/>
    <property type="match status" value="6"/>
</dbReference>
<feature type="transmembrane region" description="Helical" evidence="2">
    <location>
        <begin position="12"/>
        <end position="33"/>
    </location>
</feature>
<keyword evidence="2" id="KW-0812">Transmembrane</keyword>
<dbReference type="Gene3D" id="2.60.40.10">
    <property type="entry name" value="Immunoglobulins"/>
    <property type="match status" value="1"/>
</dbReference>
<name>A0A5C6RX88_9FLAO</name>
<evidence type="ECO:0000313" key="5">
    <source>
        <dbReference type="Proteomes" id="UP000321721"/>
    </source>
</evidence>
<dbReference type="InterPro" id="IPR036116">
    <property type="entry name" value="FN3_sf"/>
</dbReference>
<dbReference type="InterPro" id="IPR011050">
    <property type="entry name" value="Pectin_lyase_fold/virulence"/>
</dbReference>